<dbReference type="OrthoDB" id="1681765at2759"/>
<dbReference type="EMBL" id="MU150317">
    <property type="protein sequence ID" value="KAF9459377.1"/>
    <property type="molecule type" value="Genomic_DNA"/>
</dbReference>
<reference evidence="1" key="1">
    <citation type="submission" date="2020-11" db="EMBL/GenBank/DDBJ databases">
        <authorList>
            <consortium name="DOE Joint Genome Institute"/>
            <person name="Ahrendt S."/>
            <person name="Riley R."/>
            <person name="Andreopoulos W."/>
            <person name="Labutti K."/>
            <person name="Pangilinan J."/>
            <person name="Ruiz-Duenas F.J."/>
            <person name="Barrasa J.M."/>
            <person name="Sanchez-Garcia M."/>
            <person name="Camarero S."/>
            <person name="Miyauchi S."/>
            <person name="Serrano A."/>
            <person name="Linde D."/>
            <person name="Babiker R."/>
            <person name="Drula E."/>
            <person name="Ayuso-Fernandez I."/>
            <person name="Pacheco R."/>
            <person name="Padilla G."/>
            <person name="Ferreira P."/>
            <person name="Barriuso J."/>
            <person name="Kellner H."/>
            <person name="Castanera R."/>
            <person name="Alfaro M."/>
            <person name="Ramirez L."/>
            <person name="Pisabarro A.G."/>
            <person name="Kuo A."/>
            <person name="Tritt A."/>
            <person name="Lipzen A."/>
            <person name="He G."/>
            <person name="Yan M."/>
            <person name="Ng V."/>
            <person name="Cullen D."/>
            <person name="Martin F."/>
            <person name="Rosso M.-N."/>
            <person name="Henrissat B."/>
            <person name="Hibbett D."/>
            <person name="Martinez A.T."/>
            <person name="Grigoriev I.V."/>
        </authorList>
    </citation>
    <scope>NUCLEOTIDE SEQUENCE</scope>
    <source>
        <strain evidence="1">CBS 247.69</strain>
    </source>
</reference>
<comment type="caution">
    <text evidence="1">The sequence shown here is derived from an EMBL/GenBank/DDBJ whole genome shotgun (WGS) entry which is preliminary data.</text>
</comment>
<evidence type="ECO:0008006" key="3">
    <source>
        <dbReference type="Google" id="ProtNLM"/>
    </source>
</evidence>
<dbReference type="Proteomes" id="UP000807353">
    <property type="component" value="Unassembled WGS sequence"/>
</dbReference>
<dbReference type="AlphaFoldDB" id="A0A9P5XX61"/>
<sequence>GSTADEKMYSHSHLIDLHIPEGKYYLSDAGFSICDTLLVPYQGDRYHLAEW</sequence>
<accession>A0A9P5XX61</accession>
<name>A0A9P5XX61_9AGAR</name>
<feature type="non-terminal residue" evidence="1">
    <location>
        <position position="51"/>
    </location>
</feature>
<gene>
    <name evidence="1" type="ORF">BDZ94DRAFT_1135101</name>
</gene>
<evidence type="ECO:0000313" key="1">
    <source>
        <dbReference type="EMBL" id="KAF9459377.1"/>
    </source>
</evidence>
<feature type="non-terminal residue" evidence="1">
    <location>
        <position position="1"/>
    </location>
</feature>
<organism evidence="1 2">
    <name type="scientific">Collybia nuda</name>
    <dbReference type="NCBI Taxonomy" id="64659"/>
    <lineage>
        <taxon>Eukaryota</taxon>
        <taxon>Fungi</taxon>
        <taxon>Dikarya</taxon>
        <taxon>Basidiomycota</taxon>
        <taxon>Agaricomycotina</taxon>
        <taxon>Agaricomycetes</taxon>
        <taxon>Agaricomycetidae</taxon>
        <taxon>Agaricales</taxon>
        <taxon>Tricholomatineae</taxon>
        <taxon>Clitocybaceae</taxon>
        <taxon>Collybia</taxon>
    </lineage>
</organism>
<proteinExistence type="predicted"/>
<protein>
    <recommendedName>
        <fullName evidence="3">DDE Tnp4 domain-containing protein</fullName>
    </recommendedName>
</protein>
<evidence type="ECO:0000313" key="2">
    <source>
        <dbReference type="Proteomes" id="UP000807353"/>
    </source>
</evidence>
<keyword evidence="2" id="KW-1185">Reference proteome</keyword>